<feature type="compositionally biased region" description="Low complexity" evidence="6">
    <location>
        <begin position="198"/>
        <end position="216"/>
    </location>
</feature>
<sequence length="422" mass="47024">MKNMISKKAQLSLEMALLMLAVVASGAVIGYFMMDDTLFEGDSLGQSRELSSQGFIGNKIINNNPQISYEDINTTTDTEDDDKDDDEDTVVLPDLLPTSIIIKYTNGTGIAHGWRELVQNNGNEHQLTDQFGHQEGNCDNNSNIYITVDIKDINMVNITDLFYVALYDNDEKVDTAVASKIGKNEWKVVFNYTITTSNGSKNQNQHQNNGQHQYQNHGDKSDPIYDHTLKALVDCGGVINESNEDNNEITANISITKSQGPHENDNEIITSYDISLGMNINPTNSEKNNALEIYDIDGHTYNLYKSGNKKGLINENNHKIYIDSGNSKSGNATKIIFRAKGSNTDFKINGITYDVPSNFKKYTIIANNIYDPIEYTISHDKNGAGGFYISLTSTNATVYITKGNDDTYIIRINDGKIDEHKE</sequence>
<keyword evidence="5" id="KW-0281">Fimbrium</keyword>
<evidence type="ECO:0000256" key="7">
    <source>
        <dbReference type="SAM" id="Phobius"/>
    </source>
</evidence>
<dbReference type="GO" id="GO:0005576">
    <property type="term" value="C:extracellular region"/>
    <property type="evidence" value="ECO:0007669"/>
    <property type="project" value="UniProtKB-SubCell"/>
</dbReference>
<keyword evidence="7" id="KW-0812">Transmembrane</keyword>
<dbReference type="EMBL" id="CP000743">
    <property type="protein sequence ID" value="ABR55811.1"/>
    <property type="molecule type" value="Genomic_DNA"/>
</dbReference>
<feature type="region of interest" description="Disordered" evidence="6">
    <location>
        <begin position="198"/>
        <end position="221"/>
    </location>
</feature>
<dbReference type="RefSeq" id="WP_011972943.1">
    <property type="nucleotide sequence ID" value="NC_009635.1"/>
</dbReference>
<dbReference type="Pfam" id="PF04021">
    <property type="entry name" value="Class_IIIsignal"/>
    <property type="match status" value="1"/>
</dbReference>
<comment type="subcellular location">
    <subcellularLocation>
        <location evidence="1">Cell surface</location>
    </subcellularLocation>
    <subcellularLocation>
        <location evidence="2">Fimbrium</location>
    </subcellularLocation>
    <subcellularLocation>
        <location evidence="3">Secreted</location>
    </subcellularLocation>
</comment>
<dbReference type="Proteomes" id="UP000001106">
    <property type="component" value="Chromosome"/>
</dbReference>
<dbReference type="HOGENOM" id="CLU_649913_0_0_2"/>
<evidence type="ECO:0000256" key="4">
    <source>
        <dbReference type="ARBA" id="ARBA00022525"/>
    </source>
</evidence>
<dbReference type="Gene3D" id="2.60.40.10">
    <property type="entry name" value="Immunoglobulins"/>
    <property type="match status" value="1"/>
</dbReference>
<keyword evidence="4" id="KW-0964">Secreted</keyword>
<evidence type="ECO:0000313" key="9">
    <source>
        <dbReference type="Proteomes" id="UP000001106"/>
    </source>
</evidence>
<protein>
    <submittedName>
        <fullName evidence="8">Uncharacterized protein</fullName>
    </submittedName>
</protein>
<proteinExistence type="predicted"/>
<reference evidence="8" key="1">
    <citation type="submission" date="2007-06" db="EMBL/GenBank/DDBJ databases">
        <title>Complete sequence of Methanococcus aeolicus Nankai-3.</title>
        <authorList>
            <consortium name="US DOE Joint Genome Institute"/>
            <person name="Copeland A."/>
            <person name="Lucas S."/>
            <person name="Lapidus A."/>
            <person name="Barry K."/>
            <person name="Glavina del Rio T."/>
            <person name="Dalin E."/>
            <person name="Tice H."/>
            <person name="Pitluck S."/>
            <person name="Chain P."/>
            <person name="Malfatti S."/>
            <person name="Shin M."/>
            <person name="Vergez L."/>
            <person name="Schmutz J."/>
            <person name="Larimer F."/>
            <person name="Land M."/>
            <person name="Hauser L."/>
            <person name="Kyrpides N."/>
            <person name="Lykidis A."/>
            <person name="Sieprawska-Lupa M."/>
            <person name="Whitman W.B."/>
            <person name="Richardson P."/>
        </authorList>
    </citation>
    <scope>NUCLEOTIDE SEQUENCE [LARGE SCALE GENOMIC DNA]</scope>
    <source>
        <strain evidence="8">Nankai-3</strain>
    </source>
</reference>
<dbReference type="InterPro" id="IPR013783">
    <property type="entry name" value="Ig-like_fold"/>
</dbReference>
<keyword evidence="7" id="KW-1133">Transmembrane helix</keyword>
<dbReference type="AlphaFoldDB" id="A6UTI9"/>
<dbReference type="GO" id="GO:0009986">
    <property type="term" value="C:cell surface"/>
    <property type="evidence" value="ECO:0007669"/>
    <property type="project" value="UniProtKB-SubCell"/>
</dbReference>
<evidence type="ECO:0000256" key="1">
    <source>
        <dbReference type="ARBA" id="ARBA00004241"/>
    </source>
</evidence>
<evidence type="ECO:0000256" key="6">
    <source>
        <dbReference type="SAM" id="MobiDB-lite"/>
    </source>
</evidence>
<gene>
    <name evidence="8" type="ordered locus">Maeo_0219</name>
</gene>
<dbReference type="GeneID" id="5326261"/>
<keyword evidence="7" id="KW-0472">Membrane</keyword>
<name>A6UTI9_META3</name>
<evidence type="ECO:0000256" key="5">
    <source>
        <dbReference type="ARBA" id="ARBA00023263"/>
    </source>
</evidence>
<organism evidence="8 9">
    <name type="scientific">Methanococcus aeolicus (strain ATCC BAA-1280 / DSM 17508 / OCM 812 / Nankai-3)</name>
    <dbReference type="NCBI Taxonomy" id="419665"/>
    <lineage>
        <taxon>Archaea</taxon>
        <taxon>Methanobacteriati</taxon>
        <taxon>Methanobacteriota</taxon>
        <taxon>Methanomada group</taxon>
        <taxon>Methanococci</taxon>
        <taxon>Methanococcales</taxon>
        <taxon>Methanococcaceae</taxon>
        <taxon>Methanococcus</taxon>
    </lineage>
</organism>
<keyword evidence="9" id="KW-1185">Reference proteome</keyword>
<feature type="transmembrane region" description="Helical" evidence="7">
    <location>
        <begin position="12"/>
        <end position="34"/>
    </location>
</feature>
<dbReference type="InterPro" id="IPR007166">
    <property type="entry name" value="Class3_signal_pept_motif"/>
</dbReference>
<evidence type="ECO:0000256" key="3">
    <source>
        <dbReference type="ARBA" id="ARBA00004613"/>
    </source>
</evidence>
<evidence type="ECO:0000256" key="2">
    <source>
        <dbReference type="ARBA" id="ARBA00004561"/>
    </source>
</evidence>
<accession>A6UTI9</accession>
<dbReference type="STRING" id="419665.Maeo_0219"/>
<evidence type="ECO:0000313" key="8">
    <source>
        <dbReference type="EMBL" id="ABR55811.1"/>
    </source>
</evidence>
<dbReference type="eggNOG" id="arCOG06626">
    <property type="taxonomic scope" value="Archaea"/>
</dbReference>
<dbReference type="KEGG" id="mae:Maeo_0219"/>
<dbReference type="OrthoDB" id="386704at2157"/>